<protein>
    <submittedName>
        <fullName evidence="1">Uncharacterized protein</fullName>
    </submittedName>
</protein>
<proteinExistence type="predicted"/>
<keyword evidence="2" id="KW-1185">Reference proteome</keyword>
<gene>
    <name evidence="1" type="ORF">CCS01_02625</name>
</gene>
<dbReference type="OrthoDB" id="361944at2"/>
<name>A0A2S6NMY3_RHOGL</name>
<comment type="caution">
    <text evidence="1">The sequence shown here is derived from an EMBL/GenBank/DDBJ whole genome shotgun (WGS) entry which is preliminary data.</text>
</comment>
<evidence type="ECO:0000313" key="2">
    <source>
        <dbReference type="Proteomes" id="UP000239724"/>
    </source>
</evidence>
<dbReference type="AlphaFoldDB" id="A0A2S6NMY3"/>
<reference evidence="1 2" key="1">
    <citation type="journal article" date="2018" name="Arch. Microbiol.">
        <title>New insights into the metabolic potential of the phototrophic purple bacterium Rhodopila globiformis DSM 161(T) from its draft genome sequence and evidence for a vanadium-dependent nitrogenase.</title>
        <authorList>
            <person name="Imhoff J.F."/>
            <person name="Rahn T."/>
            <person name="Kunzel S."/>
            <person name="Neulinger S.C."/>
        </authorList>
    </citation>
    <scope>NUCLEOTIDE SEQUENCE [LARGE SCALE GENOMIC DNA]</scope>
    <source>
        <strain evidence="1 2">DSM 161</strain>
    </source>
</reference>
<dbReference type="RefSeq" id="WP_104517287.1">
    <property type="nucleotide sequence ID" value="NZ_NHRY01000042.1"/>
</dbReference>
<dbReference type="Proteomes" id="UP000239724">
    <property type="component" value="Unassembled WGS sequence"/>
</dbReference>
<accession>A0A2S6NMY3</accession>
<dbReference type="EMBL" id="NHRY01000042">
    <property type="protein sequence ID" value="PPQ38137.1"/>
    <property type="molecule type" value="Genomic_DNA"/>
</dbReference>
<evidence type="ECO:0000313" key="1">
    <source>
        <dbReference type="EMBL" id="PPQ38137.1"/>
    </source>
</evidence>
<organism evidence="1 2">
    <name type="scientific">Rhodopila globiformis</name>
    <name type="common">Rhodopseudomonas globiformis</name>
    <dbReference type="NCBI Taxonomy" id="1071"/>
    <lineage>
        <taxon>Bacteria</taxon>
        <taxon>Pseudomonadati</taxon>
        <taxon>Pseudomonadota</taxon>
        <taxon>Alphaproteobacteria</taxon>
        <taxon>Acetobacterales</taxon>
        <taxon>Acetobacteraceae</taxon>
        <taxon>Rhodopila</taxon>
    </lineage>
</organism>
<sequence length="88" mass="9474">MISDEPDEDADSLDDEQLLAGFLNGPQGAAVRADGADRQDWPPCPGGQDILAVDADILTWFKANHDDWQRQIGCVLRAWIATRPGAGG</sequence>